<dbReference type="GO" id="GO:0007160">
    <property type="term" value="P:cell-matrix adhesion"/>
    <property type="evidence" value="ECO:0007669"/>
    <property type="project" value="TreeGrafter"/>
</dbReference>
<evidence type="ECO:0000256" key="12">
    <source>
        <dbReference type="SAM" id="MobiDB-lite"/>
    </source>
</evidence>
<evidence type="ECO:0000256" key="1">
    <source>
        <dbReference type="ARBA" id="ARBA00004479"/>
    </source>
</evidence>
<dbReference type="Gene3D" id="4.10.1240.30">
    <property type="match status" value="1"/>
</dbReference>
<dbReference type="Pfam" id="PF23105">
    <property type="entry name" value="EGF_integrin"/>
    <property type="match status" value="1"/>
</dbReference>
<evidence type="ECO:0000256" key="7">
    <source>
        <dbReference type="ARBA" id="ARBA00022989"/>
    </source>
</evidence>
<evidence type="ECO:0000256" key="5">
    <source>
        <dbReference type="ARBA" id="ARBA00022729"/>
    </source>
</evidence>
<keyword evidence="3" id="KW-0245">EGF-like domain</keyword>
<organism evidence="15 16">
    <name type="scientific">Mizuhopecten yessoensis</name>
    <name type="common">Japanese scallop</name>
    <name type="synonym">Patinopecten yessoensis</name>
    <dbReference type="NCBI Taxonomy" id="6573"/>
    <lineage>
        <taxon>Eukaryota</taxon>
        <taxon>Metazoa</taxon>
        <taxon>Spiralia</taxon>
        <taxon>Lophotrochozoa</taxon>
        <taxon>Mollusca</taxon>
        <taxon>Bivalvia</taxon>
        <taxon>Autobranchia</taxon>
        <taxon>Pteriomorphia</taxon>
        <taxon>Pectinida</taxon>
        <taxon>Pectinoidea</taxon>
        <taxon>Pectinidae</taxon>
        <taxon>Mizuhopecten</taxon>
    </lineage>
</organism>
<dbReference type="InterPro" id="IPR057243">
    <property type="entry name" value="Integrin_I-EGF_CS"/>
</dbReference>
<keyword evidence="9" id="KW-0472">Membrane</keyword>
<keyword evidence="8 15" id="KW-0401">Integrin</keyword>
<evidence type="ECO:0000256" key="4">
    <source>
        <dbReference type="ARBA" id="ARBA00022692"/>
    </source>
</evidence>
<comment type="caution">
    <text evidence="15">The sequence shown here is derived from an EMBL/GenBank/DDBJ whole genome shotgun (WGS) entry which is preliminary data.</text>
</comment>
<evidence type="ECO:0000256" key="9">
    <source>
        <dbReference type="ARBA" id="ARBA00023136"/>
    </source>
</evidence>
<dbReference type="GO" id="GO:0033627">
    <property type="term" value="P:cell adhesion mediated by integrin"/>
    <property type="evidence" value="ECO:0007669"/>
    <property type="project" value="TreeGrafter"/>
</dbReference>
<keyword evidence="7" id="KW-1133">Transmembrane helix</keyword>
<keyword evidence="6" id="KW-0677">Repeat</keyword>
<dbReference type="EMBL" id="NEDP02004734">
    <property type="protein sequence ID" value="OWF44591.1"/>
    <property type="molecule type" value="Genomic_DNA"/>
</dbReference>
<dbReference type="OrthoDB" id="410592at2759"/>
<dbReference type="Proteomes" id="UP000242188">
    <property type="component" value="Unassembled WGS sequence"/>
</dbReference>
<proteinExistence type="inferred from homology"/>
<dbReference type="PANTHER" id="PTHR10082">
    <property type="entry name" value="INTEGRIN BETA SUBUNIT"/>
    <property type="match status" value="1"/>
</dbReference>
<keyword evidence="5" id="KW-0732">Signal</keyword>
<gene>
    <name evidence="15" type="ORF">KP79_PYT12080</name>
</gene>
<evidence type="ECO:0000259" key="14">
    <source>
        <dbReference type="PROSITE" id="PS01186"/>
    </source>
</evidence>
<dbReference type="GO" id="GO:0098609">
    <property type="term" value="P:cell-cell adhesion"/>
    <property type="evidence" value="ECO:0007669"/>
    <property type="project" value="TreeGrafter"/>
</dbReference>
<keyword evidence="4" id="KW-0812">Transmembrane</keyword>
<evidence type="ECO:0000256" key="2">
    <source>
        <dbReference type="ARBA" id="ARBA00007449"/>
    </source>
</evidence>
<evidence type="ECO:0000256" key="11">
    <source>
        <dbReference type="ARBA" id="ARBA00023180"/>
    </source>
</evidence>
<evidence type="ECO:0000256" key="8">
    <source>
        <dbReference type="ARBA" id="ARBA00023037"/>
    </source>
</evidence>
<comment type="subcellular location">
    <subcellularLocation>
        <location evidence="1">Membrane</location>
        <topology evidence="1">Single-pass type I membrane protein</topology>
    </subcellularLocation>
</comment>
<protein>
    <submittedName>
        <fullName evidence="15">Integrin beta pat-3</fullName>
    </submittedName>
</protein>
<dbReference type="PROSITE" id="PS01186">
    <property type="entry name" value="EGF_2"/>
    <property type="match status" value="1"/>
</dbReference>
<keyword evidence="16" id="KW-1185">Reference proteome</keyword>
<dbReference type="InterPro" id="IPR012896">
    <property type="entry name" value="Integrin_bsu_tail"/>
</dbReference>
<dbReference type="Gene3D" id="2.10.25.10">
    <property type="entry name" value="Laminin"/>
    <property type="match status" value="4"/>
</dbReference>
<dbReference type="GO" id="GO:0008305">
    <property type="term" value="C:integrin complex"/>
    <property type="evidence" value="ECO:0007669"/>
    <property type="project" value="TreeGrafter"/>
</dbReference>
<dbReference type="SMART" id="SM01242">
    <property type="entry name" value="Integrin_B_tail"/>
    <property type="match status" value="1"/>
</dbReference>
<dbReference type="GO" id="GO:0016477">
    <property type="term" value="P:cell migration"/>
    <property type="evidence" value="ECO:0007669"/>
    <property type="project" value="TreeGrafter"/>
</dbReference>
<dbReference type="GO" id="GO:0005178">
    <property type="term" value="F:integrin binding"/>
    <property type="evidence" value="ECO:0007669"/>
    <property type="project" value="TreeGrafter"/>
</dbReference>
<evidence type="ECO:0000313" key="15">
    <source>
        <dbReference type="EMBL" id="OWF44591.1"/>
    </source>
</evidence>
<dbReference type="InterPro" id="IPR036349">
    <property type="entry name" value="Integrin_bsu_tail_dom_sf"/>
</dbReference>
<name>A0A210Q793_MIZYE</name>
<accession>A0A210Q793</accession>
<keyword evidence="11" id="KW-0325">Glycoprotein</keyword>
<evidence type="ECO:0000313" key="16">
    <source>
        <dbReference type="Proteomes" id="UP000242188"/>
    </source>
</evidence>
<dbReference type="FunFam" id="2.10.25.10:FF:000036">
    <property type="entry name" value="Integrin beta"/>
    <property type="match status" value="1"/>
</dbReference>
<dbReference type="SUPFAM" id="SSF57196">
    <property type="entry name" value="EGF/Laminin"/>
    <property type="match status" value="2"/>
</dbReference>
<dbReference type="PANTHER" id="PTHR10082:SF60">
    <property type="entry name" value="INTEGRIN BETA-PS"/>
    <property type="match status" value="1"/>
</dbReference>
<dbReference type="SUPFAM" id="SSF69687">
    <property type="entry name" value="Integrin beta tail domain"/>
    <property type="match status" value="1"/>
</dbReference>
<comment type="similarity">
    <text evidence="2">Belongs to the integrin beta chain family.</text>
</comment>
<dbReference type="PROSITE" id="PS00022">
    <property type="entry name" value="EGF_1"/>
    <property type="match status" value="1"/>
</dbReference>
<dbReference type="PROSITE" id="PS00243">
    <property type="entry name" value="I_EGF_1"/>
    <property type="match status" value="1"/>
</dbReference>
<evidence type="ECO:0000259" key="13">
    <source>
        <dbReference type="PROSITE" id="PS00022"/>
    </source>
</evidence>
<dbReference type="AlphaFoldDB" id="A0A210Q793"/>
<dbReference type="GO" id="GO:0009986">
    <property type="term" value="C:cell surface"/>
    <property type="evidence" value="ECO:0007669"/>
    <property type="project" value="TreeGrafter"/>
</dbReference>
<dbReference type="GO" id="GO:0005925">
    <property type="term" value="C:focal adhesion"/>
    <property type="evidence" value="ECO:0007669"/>
    <property type="project" value="TreeGrafter"/>
</dbReference>
<evidence type="ECO:0000256" key="6">
    <source>
        <dbReference type="ARBA" id="ARBA00022737"/>
    </source>
</evidence>
<evidence type="ECO:0000256" key="3">
    <source>
        <dbReference type="ARBA" id="ARBA00022536"/>
    </source>
</evidence>
<feature type="region of interest" description="Disordered" evidence="12">
    <location>
        <begin position="292"/>
        <end position="316"/>
    </location>
</feature>
<keyword evidence="10" id="KW-1015">Disulfide bond</keyword>
<dbReference type="InterPro" id="IPR000742">
    <property type="entry name" value="EGF"/>
</dbReference>
<dbReference type="InterPro" id="IPR057073">
    <property type="entry name" value="EGF_integrin_2"/>
</dbReference>
<evidence type="ECO:0000256" key="10">
    <source>
        <dbReference type="ARBA" id="ARBA00023157"/>
    </source>
</evidence>
<dbReference type="STRING" id="6573.A0A210Q793"/>
<feature type="domain" description="EGF-like" evidence="13 14">
    <location>
        <begin position="46"/>
        <end position="57"/>
    </location>
</feature>
<dbReference type="GO" id="GO:0007229">
    <property type="term" value="P:integrin-mediated signaling pathway"/>
    <property type="evidence" value="ECO:0007669"/>
    <property type="project" value="UniProtKB-KW"/>
</dbReference>
<dbReference type="InterPro" id="IPR015812">
    <property type="entry name" value="Integrin_bsu"/>
</dbReference>
<reference evidence="15 16" key="1">
    <citation type="journal article" date="2017" name="Nat. Ecol. Evol.">
        <title>Scallop genome provides insights into evolution of bilaterian karyotype and development.</title>
        <authorList>
            <person name="Wang S."/>
            <person name="Zhang J."/>
            <person name="Jiao W."/>
            <person name="Li J."/>
            <person name="Xun X."/>
            <person name="Sun Y."/>
            <person name="Guo X."/>
            <person name="Huan P."/>
            <person name="Dong B."/>
            <person name="Zhang L."/>
            <person name="Hu X."/>
            <person name="Sun X."/>
            <person name="Wang J."/>
            <person name="Zhao C."/>
            <person name="Wang Y."/>
            <person name="Wang D."/>
            <person name="Huang X."/>
            <person name="Wang R."/>
            <person name="Lv J."/>
            <person name="Li Y."/>
            <person name="Zhang Z."/>
            <person name="Liu B."/>
            <person name="Lu W."/>
            <person name="Hui Y."/>
            <person name="Liang J."/>
            <person name="Zhou Z."/>
            <person name="Hou R."/>
            <person name="Li X."/>
            <person name="Liu Y."/>
            <person name="Li H."/>
            <person name="Ning X."/>
            <person name="Lin Y."/>
            <person name="Zhao L."/>
            <person name="Xing Q."/>
            <person name="Dou J."/>
            <person name="Li Y."/>
            <person name="Mao J."/>
            <person name="Guo H."/>
            <person name="Dou H."/>
            <person name="Li T."/>
            <person name="Mu C."/>
            <person name="Jiang W."/>
            <person name="Fu Q."/>
            <person name="Fu X."/>
            <person name="Miao Y."/>
            <person name="Liu J."/>
            <person name="Yu Q."/>
            <person name="Li R."/>
            <person name="Liao H."/>
            <person name="Li X."/>
            <person name="Kong Y."/>
            <person name="Jiang Z."/>
            <person name="Chourrout D."/>
            <person name="Li R."/>
            <person name="Bao Z."/>
        </authorList>
    </citation>
    <scope>NUCLEOTIDE SEQUENCE [LARGE SCALE GENOMIC DNA]</scope>
    <source>
        <strain evidence="15 16">PY_sf001</strain>
    </source>
</reference>
<sequence length="338" mass="36369">MMRLDGVTFEAVFVTCCAILSGYKCQTTGRRSPQCSNQGDLVKGLCACISGYSGYDCSQLDPSIELSCIDPFQSVEKVCSGRGRCVGGVCQCARRRSRIPDKFSGEYCECDDYSCPFYMGRMCGGDARGRCNCGVCQCGPGYTGEACGCSLMTDGCVASDGSLCNNQGSCVCGYCQCDQDSIYRGPTCEENPAMNGCRDLKQCVQCRVFQTGPLSPSECANDHVCSNLRIHSVDTLNKHESDYICQFTDEKDDCLFRFGYSYEQTGAKFVKASTVKQCPGPGNNDLDMTLDPEVNPVQSDAPTGFQGSGDPDNNGASVPSVSLLTTFGTILVVLFRLS</sequence>
<dbReference type="Pfam" id="PF07965">
    <property type="entry name" value="Integrin_B_tail"/>
    <property type="match status" value="1"/>
</dbReference>